<feature type="domain" description="Glycosyltransferase 2-like" evidence="1">
    <location>
        <begin position="10"/>
        <end position="138"/>
    </location>
</feature>
<evidence type="ECO:0000259" key="1">
    <source>
        <dbReference type="Pfam" id="PF00535"/>
    </source>
</evidence>
<protein>
    <submittedName>
        <fullName evidence="2">Glycosyltransferase family 2 protein</fullName>
    </submittedName>
</protein>
<dbReference type="PANTHER" id="PTHR43685">
    <property type="entry name" value="GLYCOSYLTRANSFERASE"/>
    <property type="match status" value="1"/>
</dbReference>
<dbReference type="SUPFAM" id="SSF53448">
    <property type="entry name" value="Nucleotide-diphospho-sugar transferases"/>
    <property type="match status" value="1"/>
</dbReference>
<reference evidence="3" key="1">
    <citation type="journal article" date="2019" name="Int. J. Syst. Evol. Microbiol.">
        <title>The Global Catalogue of Microorganisms (GCM) 10K type strain sequencing project: providing services to taxonomists for standard genome sequencing and annotation.</title>
        <authorList>
            <consortium name="The Broad Institute Genomics Platform"/>
            <consortium name="The Broad Institute Genome Sequencing Center for Infectious Disease"/>
            <person name="Wu L."/>
            <person name="Ma J."/>
        </authorList>
    </citation>
    <scope>NUCLEOTIDE SEQUENCE [LARGE SCALE GENOMIC DNA]</scope>
    <source>
        <strain evidence="3">CCM 9110</strain>
    </source>
</reference>
<dbReference type="InterPro" id="IPR001173">
    <property type="entry name" value="Glyco_trans_2-like"/>
</dbReference>
<keyword evidence="3" id="KW-1185">Reference proteome</keyword>
<dbReference type="CDD" id="cd00761">
    <property type="entry name" value="Glyco_tranf_GTA_type"/>
    <property type="match status" value="1"/>
</dbReference>
<organism evidence="2 3">
    <name type="scientific">Lacticaseibacillus suilingensis</name>
    <dbReference type="NCBI Taxonomy" id="2799577"/>
    <lineage>
        <taxon>Bacteria</taxon>
        <taxon>Bacillati</taxon>
        <taxon>Bacillota</taxon>
        <taxon>Bacilli</taxon>
        <taxon>Lactobacillales</taxon>
        <taxon>Lactobacillaceae</taxon>
        <taxon>Lacticaseibacillus</taxon>
    </lineage>
</organism>
<name>A0ABW4BJ86_9LACO</name>
<dbReference type="Gene3D" id="3.90.550.10">
    <property type="entry name" value="Spore Coat Polysaccharide Biosynthesis Protein SpsA, Chain A"/>
    <property type="match status" value="1"/>
</dbReference>
<comment type="caution">
    <text evidence="2">The sequence shown here is derived from an EMBL/GenBank/DDBJ whole genome shotgun (WGS) entry which is preliminary data.</text>
</comment>
<dbReference type="RefSeq" id="WP_268886772.1">
    <property type="nucleotide sequence ID" value="NZ_BOLV01000033.1"/>
</dbReference>
<dbReference type="PANTHER" id="PTHR43685:SF2">
    <property type="entry name" value="GLYCOSYLTRANSFERASE 2-LIKE DOMAIN-CONTAINING PROTEIN"/>
    <property type="match status" value="1"/>
</dbReference>
<dbReference type="InterPro" id="IPR029044">
    <property type="entry name" value="Nucleotide-diphossugar_trans"/>
</dbReference>
<evidence type="ECO:0000313" key="3">
    <source>
        <dbReference type="Proteomes" id="UP001597199"/>
    </source>
</evidence>
<dbReference type="EMBL" id="JBHTOA010000043">
    <property type="protein sequence ID" value="MFD1399840.1"/>
    <property type="molecule type" value="Genomic_DNA"/>
</dbReference>
<evidence type="ECO:0000313" key="2">
    <source>
        <dbReference type="EMBL" id="MFD1399840.1"/>
    </source>
</evidence>
<gene>
    <name evidence="2" type="ORF">ACFQ41_11020</name>
</gene>
<accession>A0ABW4BJ86</accession>
<proteinExistence type="predicted"/>
<sequence length="316" mass="36729">MTTNSFPKLSIIIPTFRRKDYLKQAINSILQQNEESFEIIVVDDDPKSINGQWIDEMDDVRVLYHVNSNNSGPGYCRKFGLEMARAPYVIFMDDDDFYTDNNFFKKSLKLFSDVDESVAFIAFNAYTFDEETGSYSKSGSLNRQGLIERRLLLKKFMGGITKPKSTFTCVFKRLKLLESRVVDVKMLNDTVIYFRALTVGNAYFSSEYIGSYRLHKSNISKTLSADFIVENLNEKVAIAGLLPFSGMSAQNWLAKQAYVSIQYFYNENQSVENDQPIRRWLFNNNMYIRINIWCRLQINARKRNIKCLMERLDLQG</sequence>
<dbReference type="Pfam" id="PF00535">
    <property type="entry name" value="Glycos_transf_2"/>
    <property type="match status" value="1"/>
</dbReference>
<dbReference type="InterPro" id="IPR050834">
    <property type="entry name" value="Glycosyltransf_2"/>
</dbReference>
<dbReference type="Proteomes" id="UP001597199">
    <property type="component" value="Unassembled WGS sequence"/>
</dbReference>